<proteinExistence type="predicted"/>
<feature type="region of interest" description="Disordered" evidence="1">
    <location>
        <begin position="74"/>
        <end position="167"/>
    </location>
</feature>
<evidence type="ECO:0000256" key="1">
    <source>
        <dbReference type="SAM" id="MobiDB-lite"/>
    </source>
</evidence>
<name>A0A4R8Q4Y9_9PEZI</name>
<sequence length="167" mass="18036">MVQVLLGFRSAPTALSSMPPKPTQFFSPFPPRLFDSQMVQRMPSHPISYDKSSNHLADPGLALREKGVPVLHSRPGLGLAEDRPRSSAFELEPKTGPGIGRIWTATSSSPASSLEAARRKRQRKSVGERKSPAKGGITTRSSNSCHETEPTPPPLTDAQSRLPVAVC</sequence>
<dbReference type="Proteomes" id="UP000295083">
    <property type="component" value="Unassembled WGS sequence"/>
</dbReference>
<dbReference type="EMBL" id="QAPG01000095">
    <property type="protein sequence ID" value="TDZ31746.1"/>
    <property type="molecule type" value="Genomic_DNA"/>
</dbReference>
<dbReference type="AlphaFoldDB" id="A0A4R8Q4Y9"/>
<protein>
    <submittedName>
        <fullName evidence="2">Uncharacterized protein</fullName>
    </submittedName>
</protein>
<keyword evidence="3" id="KW-1185">Reference proteome</keyword>
<organism evidence="2 3">
    <name type="scientific">Colletotrichum spinosum</name>
    <dbReference type="NCBI Taxonomy" id="1347390"/>
    <lineage>
        <taxon>Eukaryota</taxon>
        <taxon>Fungi</taxon>
        <taxon>Dikarya</taxon>
        <taxon>Ascomycota</taxon>
        <taxon>Pezizomycotina</taxon>
        <taxon>Sordariomycetes</taxon>
        <taxon>Hypocreomycetidae</taxon>
        <taxon>Glomerellales</taxon>
        <taxon>Glomerellaceae</taxon>
        <taxon>Colletotrichum</taxon>
        <taxon>Colletotrichum orbiculare species complex</taxon>
    </lineage>
</organism>
<evidence type="ECO:0000313" key="2">
    <source>
        <dbReference type="EMBL" id="TDZ31746.1"/>
    </source>
</evidence>
<accession>A0A4R8Q4Y9</accession>
<evidence type="ECO:0000313" key="3">
    <source>
        <dbReference type="Proteomes" id="UP000295083"/>
    </source>
</evidence>
<comment type="caution">
    <text evidence="2">The sequence shown here is derived from an EMBL/GenBank/DDBJ whole genome shotgun (WGS) entry which is preliminary data.</text>
</comment>
<gene>
    <name evidence="2" type="ORF">C8035_v000872</name>
</gene>
<reference evidence="2 3" key="1">
    <citation type="submission" date="2018-11" db="EMBL/GenBank/DDBJ databases">
        <title>Genome sequence and assembly of Colletotrichum spinosum.</title>
        <authorList>
            <person name="Gan P."/>
            <person name="Shirasu K."/>
        </authorList>
    </citation>
    <scope>NUCLEOTIDE SEQUENCE [LARGE SCALE GENOMIC DNA]</scope>
    <source>
        <strain evidence="2 3">CBS 515.97</strain>
    </source>
</reference>